<dbReference type="FunFam" id="3.80.10.10:FF:000095">
    <property type="entry name" value="LRR receptor-like serine/threonine-protein kinase GSO1"/>
    <property type="match status" value="2"/>
</dbReference>
<gene>
    <name evidence="10" type="ORF">LITE_LOCUS47870</name>
</gene>
<comment type="caution">
    <text evidence="10">The sequence shown here is derived from an EMBL/GenBank/DDBJ whole genome shotgun (WGS) entry which is preliminary data.</text>
</comment>
<dbReference type="InterPro" id="IPR032675">
    <property type="entry name" value="LRR_dom_sf"/>
</dbReference>
<keyword evidence="11" id="KW-1185">Reference proteome</keyword>
<keyword evidence="4 8" id="KW-0732">Signal</keyword>
<keyword evidence="6" id="KW-1133">Transmembrane helix</keyword>
<proteinExistence type="predicted"/>
<dbReference type="Pfam" id="PF13855">
    <property type="entry name" value="LRR_8"/>
    <property type="match status" value="4"/>
</dbReference>
<sequence>MKSLILFLSLLTLQCLRATSRVCHVDDLAGLLAFKSGITDDPSGLLESWNGTDCCSWFGVTCLSNDRVTSLWLTGQPERPDGYLSGTISPSLAKLRDLDGLYLMNLRNITGKFPVWLYGLPSLLFVYLGNNRLSGPLPVDIGKLGTQLDVLSLAGNRFTGSIPASLSQLTGLTQLNLAGNLITGKFPIGIGSLRNLTQLQLHNNQLSQPIPEIFSSIHQLRFLNLSHNKFSGKIPNSISSLSSTLAFLELGHNSLAGQIPSFLGNFQTLDTLDLSHNNFTGPVPKTFSNLTKIFNLDLSHNSLSDPFPVMNNNNFHLGKIPNWVTLSPIIYSLKLAKCGIKINLTNWKPKETYFYDFIDLSENQISGSPIPLLNRTEYLVGFRAAGNRLSFDLGKLKFAGTMKELDLSRNLVFGGVPNSVAGLEKLDLSRNSLCGKLPPTKFPASAFVGNKCLCGSPLPAFTPSLKTSNSLQFPIIMKSLVLLLLVLSIIALQCLVSTSRVCHVDDETSLLSFKSHITHDPSGMLASWKSGTDCCTWEGITCLHNDRVTALGLFSQSDTPTRFLLGTISPSLAKLKDLDGFYLVNMRNITGKFPTSLYGLPKLRYVYLENNRLSGPLPDDIGKLGTRLDVLSLEGNRFTGSIPSSVSELTGLTRLNLAGNLITGDIPVGIRRLKALIQLELQSNQLSKPIPEIFSSLDQLRYLNLSRNKFAGKIPNSISSLAPKLAYLELAHNTLTGQIPSFLGEFQSLSTLDLSWNNFTGALPQSFKKLAGISNLDLSHNSLVEPFPVMNAKRIRSLDLSYNNFHLGKIPDWVTSSPNVYSLKLAKCGIKINLTNWNPKEAYFYERIDLSENRISGSPIPLLNRAENLVGFWASGNRLSFDLGKMRIAHAMYDLDLSRNSVFGGVPSSASELRSLNLSRNHLCGRIPATGFPASSFVGNDCLCGLPLPAC</sequence>
<name>A0AAV0RF35_9ROSI</name>
<evidence type="ECO:0000256" key="2">
    <source>
        <dbReference type="ARBA" id="ARBA00022614"/>
    </source>
</evidence>
<evidence type="ECO:0000256" key="4">
    <source>
        <dbReference type="ARBA" id="ARBA00022729"/>
    </source>
</evidence>
<dbReference type="GO" id="GO:0016020">
    <property type="term" value="C:membrane"/>
    <property type="evidence" value="ECO:0007669"/>
    <property type="project" value="UniProtKB-SubCell"/>
</dbReference>
<dbReference type="PANTHER" id="PTHR48060">
    <property type="entry name" value="DNA DAMAGE-REPAIR/TOLERATION PROTEIN DRT100"/>
    <property type="match status" value="1"/>
</dbReference>
<evidence type="ECO:0000256" key="8">
    <source>
        <dbReference type="SAM" id="SignalP"/>
    </source>
</evidence>
<dbReference type="SMART" id="SM00369">
    <property type="entry name" value="LRR_TYP"/>
    <property type="match status" value="11"/>
</dbReference>
<dbReference type="Gene3D" id="3.80.10.10">
    <property type="entry name" value="Ribonuclease Inhibitor"/>
    <property type="match status" value="5"/>
</dbReference>
<evidence type="ECO:0000313" key="11">
    <source>
        <dbReference type="Proteomes" id="UP001154282"/>
    </source>
</evidence>
<feature type="domain" description="Leucine-rich repeat-containing N-terminal plant-type" evidence="9">
    <location>
        <begin position="26"/>
        <end position="62"/>
    </location>
</feature>
<dbReference type="InterPro" id="IPR053211">
    <property type="entry name" value="DNA_repair-toleration"/>
</dbReference>
<evidence type="ECO:0000256" key="1">
    <source>
        <dbReference type="ARBA" id="ARBA00004167"/>
    </source>
</evidence>
<evidence type="ECO:0000256" key="3">
    <source>
        <dbReference type="ARBA" id="ARBA00022692"/>
    </source>
</evidence>
<evidence type="ECO:0000256" key="6">
    <source>
        <dbReference type="ARBA" id="ARBA00022989"/>
    </source>
</evidence>
<keyword evidence="7" id="KW-0472">Membrane</keyword>
<accession>A0AAV0RF35</accession>
<dbReference type="InterPro" id="IPR001611">
    <property type="entry name" value="Leu-rich_rpt"/>
</dbReference>
<evidence type="ECO:0000256" key="7">
    <source>
        <dbReference type="ARBA" id="ARBA00023136"/>
    </source>
</evidence>
<evidence type="ECO:0000313" key="10">
    <source>
        <dbReference type="EMBL" id="CAI0556174.1"/>
    </source>
</evidence>
<dbReference type="EMBL" id="CAMGYJ010000010">
    <property type="protein sequence ID" value="CAI0556174.1"/>
    <property type="molecule type" value="Genomic_DNA"/>
</dbReference>
<dbReference type="Pfam" id="PF00560">
    <property type="entry name" value="LRR_1"/>
    <property type="match status" value="6"/>
</dbReference>
<organism evidence="10 11">
    <name type="scientific">Linum tenue</name>
    <dbReference type="NCBI Taxonomy" id="586396"/>
    <lineage>
        <taxon>Eukaryota</taxon>
        <taxon>Viridiplantae</taxon>
        <taxon>Streptophyta</taxon>
        <taxon>Embryophyta</taxon>
        <taxon>Tracheophyta</taxon>
        <taxon>Spermatophyta</taxon>
        <taxon>Magnoliopsida</taxon>
        <taxon>eudicotyledons</taxon>
        <taxon>Gunneridae</taxon>
        <taxon>Pentapetalae</taxon>
        <taxon>rosids</taxon>
        <taxon>fabids</taxon>
        <taxon>Malpighiales</taxon>
        <taxon>Linaceae</taxon>
        <taxon>Linum</taxon>
    </lineage>
</organism>
<dbReference type="Proteomes" id="UP001154282">
    <property type="component" value="Unassembled WGS sequence"/>
</dbReference>
<protein>
    <recommendedName>
        <fullName evidence="9">Leucine-rich repeat-containing N-terminal plant-type domain-containing protein</fullName>
    </recommendedName>
</protein>
<dbReference type="AlphaFoldDB" id="A0AAV0RF35"/>
<evidence type="ECO:0000259" key="9">
    <source>
        <dbReference type="Pfam" id="PF08263"/>
    </source>
</evidence>
<feature type="chain" id="PRO_5043650934" description="Leucine-rich repeat-containing N-terminal plant-type domain-containing protein" evidence="8">
    <location>
        <begin position="19"/>
        <end position="951"/>
    </location>
</feature>
<reference evidence="10" key="1">
    <citation type="submission" date="2022-08" db="EMBL/GenBank/DDBJ databases">
        <authorList>
            <person name="Gutierrez-Valencia J."/>
        </authorList>
    </citation>
    <scope>NUCLEOTIDE SEQUENCE</scope>
</reference>
<keyword evidence="3" id="KW-0812">Transmembrane</keyword>
<dbReference type="InterPro" id="IPR013210">
    <property type="entry name" value="LRR_N_plant-typ"/>
</dbReference>
<dbReference type="SUPFAM" id="SSF52058">
    <property type="entry name" value="L domain-like"/>
    <property type="match status" value="4"/>
</dbReference>
<feature type="signal peptide" evidence="8">
    <location>
        <begin position="1"/>
        <end position="18"/>
    </location>
</feature>
<dbReference type="PANTHER" id="PTHR48060:SF21">
    <property type="entry name" value="L DOMAIN-LIKE PROTEIN"/>
    <property type="match status" value="1"/>
</dbReference>
<dbReference type="Pfam" id="PF08263">
    <property type="entry name" value="LRRNT_2"/>
    <property type="match status" value="2"/>
</dbReference>
<comment type="subcellular location">
    <subcellularLocation>
        <location evidence="1">Membrane</location>
        <topology evidence="1">Single-pass membrane protein</topology>
    </subcellularLocation>
</comment>
<keyword evidence="5" id="KW-0677">Repeat</keyword>
<dbReference type="PROSITE" id="PS51450">
    <property type="entry name" value="LRR"/>
    <property type="match status" value="1"/>
</dbReference>
<feature type="domain" description="Leucine-rich repeat-containing N-terminal plant-type" evidence="9">
    <location>
        <begin position="505"/>
        <end position="542"/>
    </location>
</feature>
<evidence type="ECO:0000256" key="5">
    <source>
        <dbReference type="ARBA" id="ARBA00022737"/>
    </source>
</evidence>
<dbReference type="InterPro" id="IPR003591">
    <property type="entry name" value="Leu-rich_rpt_typical-subtyp"/>
</dbReference>
<keyword evidence="2" id="KW-0433">Leucine-rich repeat</keyword>